<evidence type="ECO:0000256" key="1">
    <source>
        <dbReference type="SAM" id="MobiDB-lite"/>
    </source>
</evidence>
<evidence type="ECO:0000313" key="3">
    <source>
        <dbReference type="Proteomes" id="UP000765509"/>
    </source>
</evidence>
<accession>A0A9Q3BMW9</accession>
<proteinExistence type="predicted"/>
<organism evidence="2 3">
    <name type="scientific">Austropuccinia psidii MF-1</name>
    <dbReference type="NCBI Taxonomy" id="1389203"/>
    <lineage>
        <taxon>Eukaryota</taxon>
        <taxon>Fungi</taxon>
        <taxon>Dikarya</taxon>
        <taxon>Basidiomycota</taxon>
        <taxon>Pucciniomycotina</taxon>
        <taxon>Pucciniomycetes</taxon>
        <taxon>Pucciniales</taxon>
        <taxon>Sphaerophragmiaceae</taxon>
        <taxon>Austropuccinia</taxon>
    </lineage>
</organism>
<protein>
    <submittedName>
        <fullName evidence="2">Uncharacterized protein</fullName>
    </submittedName>
</protein>
<keyword evidence="3" id="KW-1185">Reference proteome</keyword>
<dbReference type="Proteomes" id="UP000765509">
    <property type="component" value="Unassembled WGS sequence"/>
</dbReference>
<dbReference type="EMBL" id="AVOT02001669">
    <property type="protein sequence ID" value="MBW0467766.1"/>
    <property type="molecule type" value="Genomic_DNA"/>
</dbReference>
<reference evidence="2" key="1">
    <citation type="submission" date="2021-03" db="EMBL/GenBank/DDBJ databases">
        <title>Draft genome sequence of rust myrtle Austropuccinia psidii MF-1, a brazilian biotype.</title>
        <authorList>
            <person name="Quecine M.C."/>
            <person name="Pachon D.M.R."/>
            <person name="Bonatelli M.L."/>
            <person name="Correr F.H."/>
            <person name="Franceschini L.M."/>
            <person name="Leite T.F."/>
            <person name="Margarido G.R.A."/>
            <person name="Almeida C.A."/>
            <person name="Ferrarezi J.A."/>
            <person name="Labate C.A."/>
        </authorList>
    </citation>
    <scope>NUCLEOTIDE SEQUENCE</scope>
    <source>
        <strain evidence="2">MF-1</strain>
    </source>
</reference>
<gene>
    <name evidence="2" type="ORF">O181_007481</name>
</gene>
<feature type="region of interest" description="Disordered" evidence="1">
    <location>
        <begin position="1"/>
        <end position="40"/>
    </location>
</feature>
<feature type="compositionally biased region" description="Basic and acidic residues" evidence="1">
    <location>
        <begin position="15"/>
        <end position="31"/>
    </location>
</feature>
<name>A0A9Q3BMW9_9BASI</name>
<dbReference type="AlphaFoldDB" id="A0A9Q3BMW9"/>
<sequence>MVDDEEENMSPNHSETNDEPRRDDFMAHEEGTQSNSELTHPQMLLAQSMIEQSLVRKHRSQAFKAHNMAKCESQKEQHEWLNADFPENVNGMR</sequence>
<evidence type="ECO:0000313" key="2">
    <source>
        <dbReference type="EMBL" id="MBW0467766.1"/>
    </source>
</evidence>
<comment type="caution">
    <text evidence="2">The sequence shown here is derived from an EMBL/GenBank/DDBJ whole genome shotgun (WGS) entry which is preliminary data.</text>
</comment>